<comment type="similarity">
    <text evidence="1 7">Belongs to the DNA photolyase class-1 family.</text>
</comment>
<comment type="cofactor">
    <cofactor evidence="6 7">
        <name>FAD</name>
        <dbReference type="ChEBI" id="CHEBI:57692"/>
    </cofactor>
    <text evidence="6 7">Binds 1 FAD per subunit.</text>
</comment>
<accession>A0A348WMV4</accession>
<dbReference type="InterPro" id="IPR036134">
    <property type="entry name" value="Crypto/Photolyase_FAD-like_sf"/>
</dbReference>
<evidence type="ECO:0000256" key="2">
    <source>
        <dbReference type="ARBA" id="ARBA00017881"/>
    </source>
</evidence>
<sequence>MEAKHQTGLVWFNLDLRLIDNLTLIRAAEQCQQLVCCFVIDESWFKGNRYGLNGISQPRWRYIQQAIADLAASLQQHGQQLIIRKGQPTTEISTLISTLEVDAVYCSDDPGVYERRRWDTLVKRFPYITFERVSNHTLLTERELDFPLEELPATYSAFRKRFEPLAETFPSGQALSQLKALPPMPRRTIASEHTPFVEPSGYLQGGELAAHEHLTQYFKSSAPSHYKETRNALDNFADSTKLSAALALGNISPRQVIDALRNYEATQGANESTYWIVFELMWREYFHWYLRRFQEKVFKFGGIQDKKPTTSFYSQRFAAWCQGKTPYPIVNACMHQLNQTGYMSNRGRQLVASCLIHELQLDWRYGAAYFEQQLIDYDVASNWGNWQYLAGVGADPRGSRRFNLDKQTQTYDPNGEFIKRWHGEQAVSKIDFTDAADWPLS</sequence>
<dbReference type="InterPro" id="IPR006050">
    <property type="entry name" value="DNA_photolyase_N"/>
</dbReference>
<dbReference type="STRING" id="314276.OS145_01232"/>
<dbReference type="SUPFAM" id="SSF48173">
    <property type="entry name" value="Cryptochrome/photolyase FAD-binding domain"/>
    <property type="match status" value="1"/>
</dbReference>
<comment type="function">
    <text evidence="7">May have a photoreceptor function.</text>
</comment>
<keyword evidence="4 6" id="KW-0274">FAD</keyword>
<keyword evidence="3 6" id="KW-0285">Flavoprotein</keyword>
<name>A0A348WMV4_9GAMM</name>
<dbReference type="Pfam" id="PF00875">
    <property type="entry name" value="DNA_photolyase"/>
    <property type="match status" value="1"/>
</dbReference>
<dbReference type="InterPro" id="IPR036155">
    <property type="entry name" value="Crypto/Photolyase_N_sf"/>
</dbReference>
<reference evidence="9 10" key="1">
    <citation type="journal article" date="2018" name="Nat. Biotechnol.">
        <title>A standardized bacterial taxonomy based on genome phylogeny substantially revises the tree of life.</title>
        <authorList>
            <person name="Parks D.H."/>
            <person name="Chuvochina M."/>
            <person name="Waite D.W."/>
            <person name="Rinke C."/>
            <person name="Skarshewski A."/>
            <person name="Chaumeil P.A."/>
            <person name="Hugenholtz P."/>
        </authorList>
    </citation>
    <scope>NUCLEOTIDE SEQUENCE [LARGE SCALE GENOMIC DNA]</scope>
    <source>
        <strain evidence="9">UBA9360</strain>
    </source>
</reference>
<dbReference type="GO" id="GO:0000719">
    <property type="term" value="P:photoreactive repair"/>
    <property type="evidence" value="ECO:0007669"/>
    <property type="project" value="TreeGrafter"/>
</dbReference>
<dbReference type="InterPro" id="IPR005101">
    <property type="entry name" value="Cryptochr/Photolyase_FAD-bd"/>
</dbReference>
<dbReference type="Gene3D" id="3.40.50.620">
    <property type="entry name" value="HUPs"/>
    <property type="match status" value="1"/>
</dbReference>
<evidence type="ECO:0000256" key="1">
    <source>
        <dbReference type="ARBA" id="ARBA00005862"/>
    </source>
</evidence>
<dbReference type="PROSITE" id="PS51645">
    <property type="entry name" value="PHR_CRY_ALPHA_BETA"/>
    <property type="match status" value="1"/>
</dbReference>
<dbReference type="Pfam" id="PF03441">
    <property type="entry name" value="FAD_binding_7"/>
    <property type="match status" value="1"/>
</dbReference>
<dbReference type="GO" id="GO:0003913">
    <property type="term" value="F:DNA photolyase activity"/>
    <property type="evidence" value="ECO:0007669"/>
    <property type="project" value="InterPro"/>
</dbReference>
<feature type="binding site" evidence="6">
    <location>
        <position position="226"/>
    </location>
    <ligand>
        <name>FAD</name>
        <dbReference type="ChEBI" id="CHEBI:57692"/>
    </ligand>
</feature>
<dbReference type="InterPro" id="IPR014729">
    <property type="entry name" value="Rossmann-like_a/b/a_fold"/>
</dbReference>
<dbReference type="SUPFAM" id="SSF52425">
    <property type="entry name" value="Cryptochrome/photolyase, N-terminal domain"/>
    <property type="match status" value="1"/>
</dbReference>
<dbReference type="InterPro" id="IPR002081">
    <property type="entry name" value="Cryptochrome/DNA_photolyase_1"/>
</dbReference>
<dbReference type="PRINTS" id="PR00147">
    <property type="entry name" value="DNAPHOTLYASE"/>
</dbReference>
<evidence type="ECO:0000313" key="9">
    <source>
        <dbReference type="EMBL" id="HAR55866.1"/>
    </source>
</evidence>
<dbReference type="GO" id="GO:0071949">
    <property type="term" value="F:FAD binding"/>
    <property type="evidence" value="ECO:0007669"/>
    <property type="project" value="TreeGrafter"/>
</dbReference>
<feature type="binding site" evidence="6">
    <location>
        <begin position="239"/>
        <end position="243"/>
    </location>
    <ligand>
        <name>FAD</name>
        <dbReference type="ChEBI" id="CHEBI:57692"/>
    </ligand>
</feature>
<dbReference type="NCBIfam" id="TIGR02765">
    <property type="entry name" value="crypto_DASH"/>
    <property type="match status" value="1"/>
</dbReference>
<feature type="domain" description="Photolyase/cryptochrome alpha/beta" evidence="8">
    <location>
        <begin position="6"/>
        <end position="138"/>
    </location>
</feature>
<dbReference type="AlphaFoldDB" id="A0A348WMV4"/>
<dbReference type="Proteomes" id="UP000262878">
    <property type="component" value="Unassembled WGS sequence"/>
</dbReference>
<comment type="cofactor">
    <cofactor evidence="7">
        <name>(6R)-5,10-methylene-5,6,7,8-tetrahydrofolate</name>
        <dbReference type="ChEBI" id="CHEBI:15636"/>
    </cofactor>
    <text evidence="7">Binds 1 5,10-methenyltetrahydrofolate (MTHF) per subunit.</text>
</comment>
<organism evidence="9 10">
    <name type="scientific">Idiomarina baltica</name>
    <dbReference type="NCBI Taxonomy" id="190892"/>
    <lineage>
        <taxon>Bacteria</taxon>
        <taxon>Pseudomonadati</taxon>
        <taxon>Pseudomonadota</taxon>
        <taxon>Gammaproteobacteria</taxon>
        <taxon>Alteromonadales</taxon>
        <taxon>Idiomarinaceae</taxon>
        <taxon>Idiomarina</taxon>
    </lineage>
</organism>
<dbReference type="PANTHER" id="PTHR11455">
    <property type="entry name" value="CRYPTOCHROME"/>
    <property type="match status" value="1"/>
</dbReference>
<gene>
    <name evidence="9" type="ORF">DCR58_03665</name>
</gene>
<evidence type="ECO:0000259" key="8">
    <source>
        <dbReference type="PROSITE" id="PS51645"/>
    </source>
</evidence>
<dbReference type="EMBL" id="DMUP01000080">
    <property type="protein sequence ID" value="HAR55866.1"/>
    <property type="molecule type" value="Genomic_DNA"/>
</dbReference>
<dbReference type="Gene3D" id="1.10.579.10">
    <property type="entry name" value="DNA Cyclobutane Dipyrimidine Photolyase, subunit A, domain 3"/>
    <property type="match status" value="1"/>
</dbReference>
<feature type="binding site" evidence="6">
    <location>
        <begin position="376"/>
        <end position="378"/>
    </location>
    <ligand>
        <name>FAD</name>
        <dbReference type="ChEBI" id="CHEBI:57692"/>
    </ligand>
</feature>
<protein>
    <recommendedName>
        <fullName evidence="2 7">Cryptochrome DASH</fullName>
    </recommendedName>
</protein>
<dbReference type="Gene3D" id="1.25.40.80">
    <property type="match status" value="1"/>
</dbReference>
<evidence type="ECO:0000256" key="6">
    <source>
        <dbReference type="PIRSR" id="PIRSR602081-1"/>
    </source>
</evidence>
<evidence type="ECO:0000313" key="10">
    <source>
        <dbReference type="Proteomes" id="UP000262878"/>
    </source>
</evidence>
<dbReference type="GO" id="GO:0003677">
    <property type="term" value="F:DNA binding"/>
    <property type="evidence" value="ECO:0007669"/>
    <property type="project" value="TreeGrafter"/>
</dbReference>
<evidence type="ECO:0000256" key="7">
    <source>
        <dbReference type="RuleBase" id="RU367151"/>
    </source>
</evidence>
<keyword evidence="5 7" id="KW-0157">Chromophore</keyword>
<evidence type="ECO:0000256" key="5">
    <source>
        <dbReference type="ARBA" id="ARBA00022991"/>
    </source>
</evidence>
<evidence type="ECO:0000256" key="4">
    <source>
        <dbReference type="ARBA" id="ARBA00022827"/>
    </source>
</evidence>
<dbReference type="InterPro" id="IPR014133">
    <property type="entry name" value="Cry_DASH"/>
</dbReference>
<dbReference type="PANTHER" id="PTHR11455:SF22">
    <property type="entry name" value="CRYPTOCHROME DASH"/>
    <property type="match status" value="1"/>
</dbReference>
<evidence type="ECO:0000256" key="3">
    <source>
        <dbReference type="ARBA" id="ARBA00022630"/>
    </source>
</evidence>
<proteinExistence type="inferred from homology"/>
<comment type="caution">
    <text evidence="9">The sequence shown here is derived from an EMBL/GenBank/DDBJ whole genome shotgun (WGS) entry which is preliminary data.</text>
</comment>